<proteinExistence type="predicted"/>
<evidence type="ECO:0000259" key="1">
    <source>
        <dbReference type="Pfam" id="PF13843"/>
    </source>
</evidence>
<keyword evidence="3" id="KW-1185">Reference proteome</keyword>
<dbReference type="AlphaFoldDB" id="A0A553NIY6"/>
<dbReference type="Pfam" id="PF13843">
    <property type="entry name" value="DDE_Tnp_1_7"/>
    <property type="match status" value="1"/>
</dbReference>
<sequence>MMLSPMEEQVRIVMSLGLFKVRLTLTQRVILRFQEIMRFLSFDKKETRRTRVQVNKFALVADVWEKFIQNSIACYKPSADITVDEQLFPTKARCSFIQYIASKPDKFGIKFWLAADVDTKYMVNGAPYLGKDETRMPGQRLGDSVVLKMVEPYLGKGRNITTDNFFTSLELAKALQAKKTSLVGTVNKTRRELPPRVKEQRPLFTTQESSLISQSRLHGRHTSGVHFLVGSYCQLHLHQGSGA</sequence>
<dbReference type="PANTHER" id="PTHR46599">
    <property type="entry name" value="PIGGYBAC TRANSPOSABLE ELEMENT-DERIVED PROTEIN 4"/>
    <property type="match status" value="1"/>
</dbReference>
<dbReference type="InterPro" id="IPR029526">
    <property type="entry name" value="PGBD"/>
</dbReference>
<evidence type="ECO:0000313" key="3">
    <source>
        <dbReference type="Proteomes" id="UP000316079"/>
    </source>
</evidence>
<name>A0A553NIY6_9TELE</name>
<organism evidence="2 3">
    <name type="scientific">Danionella cerebrum</name>
    <dbReference type="NCBI Taxonomy" id="2873325"/>
    <lineage>
        <taxon>Eukaryota</taxon>
        <taxon>Metazoa</taxon>
        <taxon>Chordata</taxon>
        <taxon>Craniata</taxon>
        <taxon>Vertebrata</taxon>
        <taxon>Euteleostomi</taxon>
        <taxon>Actinopterygii</taxon>
        <taxon>Neopterygii</taxon>
        <taxon>Teleostei</taxon>
        <taxon>Ostariophysi</taxon>
        <taxon>Cypriniformes</taxon>
        <taxon>Danionidae</taxon>
        <taxon>Danioninae</taxon>
        <taxon>Danionella</taxon>
    </lineage>
</organism>
<accession>A0A553NIY6</accession>
<dbReference type="Proteomes" id="UP000316079">
    <property type="component" value="Unassembled WGS sequence"/>
</dbReference>
<feature type="domain" description="PiggyBac transposable element-derived protein" evidence="1">
    <location>
        <begin position="32"/>
        <end position="205"/>
    </location>
</feature>
<dbReference type="STRING" id="623744.A0A553NIY6"/>
<protein>
    <recommendedName>
        <fullName evidence="1">PiggyBac transposable element-derived protein domain-containing protein</fullName>
    </recommendedName>
</protein>
<dbReference type="PANTHER" id="PTHR46599:SF6">
    <property type="entry name" value="DUAL SPECIFICITY PHOSPHATASE 26"/>
    <property type="match status" value="1"/>
</dbReference>
<evidence type="ECO:0000313" key="2">
    <source>
        <dbReference type="EMBL" id="TRY65413.1"/>
    </source>
</evidence>
<gene>
    <name evidence="2" type="ORF">DNTS_034368</name>
</gene>
<comment type="caution">
    <text evidence="2">The sequence shown here is derived from an EMBL/GenBank/DDBJ whole genome shotgun (WGS) entry which is preliminary data.</text>
</comment>
<dbReference type="EMBL" id="SRMA01026919">
    <property type="protein sequence ID" value="TRY65413.1"/>
    <property type="molecule type" value="Genomic_DNA"/>
</dbReference>
<reference evidence="2 3" key="1">
    <citation type="journal article" date="2019" name="Sci. Data">
        <title>Hybrid genome assembly and annotation of Danionella translucida.</title>
        <authorList>
            <person name="Kadobianskyi M."/>
            <person name="Schulze L."/>
            <person name="Schuelke M."/>
            <person name="Judkewitz B."/>
        </authorList>
    </citation>
    <scope>NUCLEOTIDE SEQUENCE [LARGE SCALE GENOMIC DNA]</scope>
    <source>
        <strain evidence="2 3">Bolton</strain>
    </source>
</reference>
<dbReference type="OrthoDB" id="9986773at2759"/>